<dbReference type="InterPro" id="IPR025612">
    <property type="entry name" value="YqjK"/>
</dbReference>
<sequence>MRHRATRDRSHAPSRAQRKAELVATIEQQRIDILVAADRWQHASASLDAGWQRLKRYRGVVYLAGGALLIGSARHPSSLIRVVKRLAASGLLLNRALRLLQQVR</sequence>
<name>A0ABX0PZ75_9GAMM</name>
<organism evidence="1 2">
    <name type="scientific">Billgrantia bachuensis</name>
    <dbReference type="NCBI Taxonomy" id="2717286"/>
    <lineage>
        <taxon>Bacteria</taxon>
        <taxon>Pseudomonadati</taxon>
        <taxon>Pseudomonadota</taxon>
        <taxon>Gammaproteobacteria</taxon>
        <taxon>Oceanospirillales</taxon>
        <taxon>Halomonadaceae</taxon>
        <taxon>Billgrantia</taxon>
    </lineage>
</organism>
<gene>
    <name evidence="1" type="ORF">HBJ55_19215</name>
</gene>
<evidence type="ECO:0000313" key="2">
    <source>
        <dbReference type="Proteomes" id="UP001318321"/>
    </source>
</evidence>
<protein>
    <recommendedName>
        <fullName evidence="3">YqjK-like protein</fullName>
    </recommendedName>
</protein>
<dbReference type="Pfam" id="PF13997">
    <property type="entry name" value="YqjK"/>
    <property type="match status" value="1"/>
</dbReference>
<dbReference type="EMBL" id="JAAQTO010000054">
    <property type="protein sequence ID" value="NIC07562.1"/>
    <property type="molecule type" value="Genomic_DNA"/>
</dbReference>
<evidence type="ECO:0000313" key="1">
    <source>
        <dbReference type="EMBL" id="NIC07562.1"/>
    </source>
</evidence>
<proteinExistence type="predicted"/>
<keyword evidence="2" id="KW-1185">Reference proteome</keyword>
<reference evidence="1 2" key="1">
    <citation type="submission" date="2020-03" db="EMBL/GenBank/DDBJ databases">
        <title>Identification of Halomonas strains.</title>
        <authorList>
            <person name="Xiao Z."/>
            <person name="Dong F."/>
            <person name="Wang Z."/>
            <person name="Zhao J.-Y."/>
        </authorList>
    </citation>
    <scope>NUCLEOTIDE SEQUENCE [LARGE SCALE GENOMIC DNA]</scope>
    <source>
        <strain evidence="1 2">DX6</strain>
    </source>
</reference>
<comment type="caution">
    <text evidence="1">The sequence shown here is derived from an EMBL/GenBank/DDBJ whole genome shotgun (WGS) entry which is preliminary data.</text>
</comment>
<accession>A0ABX0PZ75</accession>
<dbReference type="RefSeq" id="WP_167118891.1">
    <property type="nucleotide sequence ID" value="NZ_JAAQTO010000054.1"/>
</dbReference>
<evidence type="ECO:0008006" key="3">
    <source>
        <dbReference type="Google" id="ProtNLM"/>
    </source>
</evidence>
<dbReference type="Proteomes" id="UP001318321">
    <property type="component" value="Unassembled WGS sequence"/>
</dbReference>